<dbReference type="RefSeq" id="WP_170196494.1">
    <property type="nucleotide sequence ID" value="NZ_JABBNB010000029.1"/>
</dbReference>
<evidence type="ECO:0000256" key="5">
    <source>
        <dbReference type="RuleBase" id="RU361277"/>
    </source>
</evidence>
<accession>A0A848KZI6</accession>
<dbReference type="InterPro" id="IPR013149">
    <property type="entry name" value="ADH-like_C"/>
</dbReference>
<dbReference type="GO" id="GO:0016491">
    <property type="term" value="F:oxidoreductase activity"/>
    <property type="evidence" value="ECO:0007669"/>
    <property type="project" value="UniProtKB-KW"/>
</dbReference>
<dbReference type="CDD" id="cd08239">
    <property type="entry name" value="THR_DH_like"/>
    <property type="match status" value="1"/>
</dbReference>
<proteinExistence type="inferred from homology"/>
<dbReference type="Gene3D" id="3.90.180.10">
    <property type="entry name" value="Medium-chain alcohol dehydrogenases, catalytic domain"/>
    <property type="match status" value="1"/>
</dbReference>
<feature type="domain" description="Enoyl reductase (ER)" evidence="6">
    <location>
        <begin position="8"/>
        <end position="354"/>
    </location>
</feature>
<sequence length="356" mass="37582">MRGVYFKGNRELEVTDFPDPTPGPGEVVVRIKASGLCGSDLKFYRDPPEEALKALGFKDFSERGVTEVPKIVAGHEPCGVIEELGPGVDARAWNVGDRVMVFHYKGCGYCDFCRTGWSQLCVQGATIYGATAHGGHAEYIVVPAETLVTLPESISFSAGAAIACGTGTAFGAIKRANITGADTVLIVGAGPIGQAAIQFAKALGCQVIVSDVTEDKLATASRLGADYVIDSTKTDLIEAVKEFTKGRGASAAIDTSGVPAARRAATRALGTWGRIALVGLGGNIDLDVSPDLVIKQISVIGSYTFNNVGMGDCARFVADHDIDVDAVFSDRWNIEDAGKAYVEFDKQTRGKAVFEF</sequence>
<keyword evidence="3 5" id="KW-0862">Zinc</keyword>
<gene>
    <name evidence="7" type="ORF">HH308_22535</name>
</gene>
<dbReference type="Pfam" id="PF08240">
    <property type="entry name" value="ADH_N"/>
    <property type="match status" value="1"/>
</dbReference>
<dbReference type="PANTHER" id="PTHR43401:SF2">
    <property type="entry name" value="L-THREONINE 3-DEHYDROGENASE"/>
    <property type="match status" value="1"/>
</dbReference>
<dbReference type="InterPro" id="IPR036291">
    <property type="entry name" value="NAD(P)-bd_dom_sf"/>
</dbReference>
<dbReference type="InterPro" id="IPR011032">
    <property type="entry name" value="GroES-like_sf"/>
</dbReference>
<protein>
    <submittedName>
        <fullName evidence="7">Zinc-binding dehydrogenase</fullName>
    </submittedName>
</protein>
<dbReference type="GO" id="GO:0008270">
    <property type="term" value="F:zinc ion binding"/>
    <property type="evidence" value="ECO:0007669"/>
    <property type="project" value="InterPro"/>
</dbReference>
<dbReference type="Proteomes" id="UP000550729">
    <property type="component" value="Unassembled WGS sequence"/>
</dbReference>
<keyword evidence="2 5" id="KW-0479">Metal-binding</keyword>
<dbReference type="Pfam" id="PF00107">
    <property type="entry name" value="ADH_zinc_N"/>
    <property type="match status" value="1"/>
</dbReference>
<comment type="similarity">
    <text evidence="5">Belongs to the zinc-containing alcohol dehydrogenase family.</text>
</comment>
<dbReference type="SUPFAM" id="SSF51735">
    <property type="entry name" value="NAD(P)-binding Rossmann-fold domains"/>
    <property type="match status" value="1"/>
</dbReference>
<name>A0A848KZI6_9ACTN</name>
<evidence type="ECO:0000256" key="2">
    <source>
        <dbReference type="ARBA" id="ARBA00022723"/>
    </source>
</evidence>
<dbReference type="PROSITE" id="PS00059">
    <property type="entry name" value="ADH_ZINC"/>
    <property type="match status" value="1"/>
</dbReference>
<dbReference type="InterPro" id="IPR002328">
    <property type="entry name" value="ADH_Zn_CS"/>
</dbReference>
<keyword evidence="4" id="KW-0560">Oxidoreductase</keyword>
<comment type="cofactor">
    <cofactor evidence="1 5">
        <name>Zn(2+)</name>
        <dbReference type="ChEBI" id="CHEBI:29105"/>
    </cofactor>
</comment>
<dbReference type="InterPro" id="IPR013154">
    <property type="entry name" value="ADH-like_N"/>
</dbReference>
<dbReference type="SUPFAM" id="SSF50129">
    <property type="entry name" value="GroES-like"/>
    <property type="match status" value="1"/>
</dbReference>
<evidence type="ECO:0000313" key="7">
    <source>
        <dbReference type="EMBL" id="NMO03996.1"/>
    </source>
</evidence>
<evidence type="ECO:0000259" key="6">
    <source>
        <dbReference type="SMART" id="SM00829"/>
    </source>
</evidence>
<comment type="caution">
    <text evidence="7">The sequence shown here is derived from an EMBL/GenBank/DDBJ whole genome shotgun (WGS) entry which is preliminary data.</text>
</comment>
<dbReference type="EMBL" id="JABBNB010000029">
    <property type="protein sequence ID" value="NMO03996.1"/>
    <property type="molecule type" value="Genomic_DNA"/>
</dbReference>
<keyword evidence="8" id="KW-1185">Reference proteome</keyword>
<reference evidence="7 8" key="1">
    <citation type="submission" date="2020-04" db="EMBL/GenBank/DDBJ databases">
        <title>Gordonia sp. nov. TBRC 11910.</title>
        <authorList>
            <person name="Suriyachadkun C."/>
        </authorList>
    </citation>
    <scope>NUCLEOTIDE SEQUENCE [LARGE SCALE GENOMIC DNA]</scope>
    <source>
        <strain evidence="7 8">TBRC 11910</strain>
    </source>
</reference>
<dbReference type="InterPro" id="IPR050129">
    <property type="entry name" value="Zn_alcohol_dh"/>
</dbReference>
<dbReference type="InterPro" id="IPR020843">
    <property type="entry name" value="ER"/>
</dbReference>
<evidence type="ECO:0000313" key="8">
    <source>
        <dbReference type="Proteomes" id="UP000550729"/>
    </source>
</evidence>
<dbReference type="AlphaFoldDB" id="A0A848KZI6"/>
<evidence type="ECO:0000256" key="4">
    <source>
        <dbReference type="ARBA" id="ARBA00023002"/>
    </source>
</evidence>
<evidence type="ECO:0000256" key="1">
    <source>
        <dbReference type="ARBA" id="ARBA00001947"/>
    </source>
</evidence>
<dbReference type="SMART" id="SM00829">
    <property type="entry name" value="PKS_ER"/>
    <property type="match status" value="1"/>
</dbReference>
<organism evidence="7 8">
    <name type="scientific">Gordonia asplenii</name>
    <dbReference type="NCBI Taxonomy" id="2725283"/>
    <lineage>
        <taxon>Bacteria</taxon>
        <taxon>Bacillati</taxon>
        <taxon>Actinomycetota</taxon>
        <taxon>Actinomycetes</taxon>
        <taxon>Mycobacteriales</taxon>
        <taxon>Gordoniaceae</taxon>
        <taxon>Gordonia</taxon>
    </lineage>
</organism>
<evidence type="ECO:0000256" key="3">
    <source>
        <dbReference type="ARBA" id="ARBA00022833"/>
    </source>
</evidence>
<dbReference type="PANTHER" id="PTHR43401">
    <property type="entry name" value="L-THREONINE 3-DEHYDROGENASE"/>
    <property type="match status" value="1"/>
</dbReference>